<keyword evidence="2" id="KW-0732">Signal</keyword>
<gene>
    <name evidence="7" type="ORF">N7515_003046</name>
</gene>
<dbReference type="CDD" id="cd18617">
    <property type="entry name" value="GH43_XynB-like"/>
    <property type="match status" value="1"/>
</dbReference>
<evidence type="ECO:0000256" key="2">
    <source>
        <dbReference type="ARBA" id="ARBA00022729"/>
    </source>
</evidence>
<accession>A0A9W9HD14</accession>
<dbReference type="Gene3D" id="2.115.10.20">
    <property type="entry name" value="Glycosyl hydrolase domain, family 43"/>
    <property type="match status" value="1"/>
</dbReference>
<dbReference type="InterPro" id="IPR013320">
    <property type="entry name" value="ConA-like_dom_sf"/>
</dbReference>
<evidence type="ECO:0000256" key="3">
    <source>
        <dbReference type="ARBA" id="ARBA00022801"/>
    </source>
</evidence>
<dbReference type="OrthoDB" id="2139957at2759"/>
<dbReference type="Gene3D" id="2.60.120.200">
    <property type="match status" value="1"/>
</dbReference>
<dbReference type="InterPro" id="IPR041542">
    <property type="entry name" value="GH43_C2"/>
</dbReference>
<protein>
    <submittedName>
        <fullName evidence="7">Concanavalin A-like lectin/glucanase subgroup</fullName>
    </submittedName>
</protein>
<evidence type="ECO:0000256" key="1">
    <source>
        <dbReference type="ARBA" id="ARBA00009865"/>
    </source>
</evidence>
<dbReference type="SUPFAM" id="SSF49899">
    <property type="entry name" value="Concanavalin A-like lectins/glucanases"/>
    <property type="match status" value="1"/>
</dbReference>
<dbReference type="PANTHER" id="PTHR42812">
    <property type="entry name" value="BETA-XYLOSIDASE"/>
    <property type="match status" value="1"/>
</dbReference>
<dbReference type="AlphaFoldDB" id="A0A9W9HD14"/>
<dbReference type="Pfam" id="PF17851">
    <property type="entry name" value="GH43_C2"/>
    <property type="match status" value="1"/>
</dbReference>
<keyword evidence="8" id="KW-1185">Reference proteome</keyword>
<dbReference type="InterPro" id="IPR051795">
    <property type="entry name" value="Glycosyl_Hydrlase_43"/>
</dbReference>
<dbReference type="Pfam" id="PF04616">
    <property type="entry name" value="Glyco_hydro_43"/>
    <property type="match status" value="1"/>
</dbReference>
<dbReference type="SUPFAM" id="SSF75005">
    <property type="entry name" value="Arabinanase/levansucrase/invertase"/>
    <property type="match status" value="1"/>
</dbReference>
<dbReference type="Proteomes" id="UP001149079">
    <property type="component" value="Unassembled WGS sequence"/>
</dbReference>
<evidence type="ECO:0000256" key="5">
    <source>
        <dbReference type="RuleBase" id="RU361187"/>
    </source>
</evidence>
<dbReference type="GO" id="GO:0004553">
    <property type="term" value="F:hydrolase activity, hydrolyzing O-glycosyl compounds"/>
    <property type="evidence" value="ECO:0007669"/>
    <property type="project" value="InterPro"/>
</dbReference>
<name>A0A9W9HD14_9EURO</name>
<organism evidence="7 8">
    <name type="scientific">Penicillium bovifimosum</name>
    <dbReference type="NCBI Taxonomy" id="126998"/>
    <lineage>
        <taxon>Eukaryota</taxon>
        <taxon>Fungi</taxon>
        <taxon>Dikarya</taxon>
        <taxon>Ascomycota</taxon>
        <taxon>Pezizomycotina</taxon>
        <taxon>Eurotiomycetes</taxon>
        <taxon>Eurotiomycetidae</taxon>
        <taxon>Eurotiales</taxon>
        <taxon>Aspergillaceae</taxon>
        <taxon>Penicillium</taxon>
    </lineage>
</organism>
<evidence type="ECO:0000313" key="8">
    <source>
        <dbReference type="Proteomes" id="UP001149079"/>
    </source>
</evidence>
<feature type="domain" description="Beta-xylosidase C-terminal Concanavalin A-like" evidence="6">
    <location>
        <begin position="334"/>
        <end position="526"/>
    </location>
</feature>
<comment type="caution">
    <text evidence="7">The sequence shown here is derived from an EMBL/GenBank/DDBJ whole genome shotgun (WGS) entry which is preliminary data.</text>
</comment>
<dbReference type="PANTHER" id="PTHR42812:SF16">
    <property type="entry name" value="HYDROLASE, PUTATIVE (AFU_ORTHOLOGUE AFUA_7G06110)-RELATED"/>
    <property type="match status" value="1"/>
</dbReference>
<dbReference type="GeneID" id="81402960"/>
<evidence type="ECO:0000259" key="6">
    <source>
        <dbReference type="Pfam" id="PF17851"/>
    </source>
</evidence>
<reference evidence="7" key="2">
    <citation type="journal article" date="2023" name="IMA Fungus">
        <title>Comparative genomic study of the Penicillium genus elucidates a diverse pangenome and 15 lateral gene transfer events.</title>
        <authorList>
            <person name="Petersen C."/>
            <person name="Sorensen T."/>
            <person name="Nielsen M.R."/>
            <person name="Sondergaard T.E."/>
            <person name="Sorensen J.L."/>
            <person name="Fitzpatrick D.A."/>
            <person name="Frisvad J.C."/>
            <person name="Nielsen K.L."/>
        </authorList>
    </citation>
    <scope>NUCLEOTIDE SEQUENCE</scope>
    <source>
        <strain evidence="7">IBT 22155</strain>
    </source>
</reference>
<dbReference type="GO" id="GO:0005975">
    <property type="term" value="P:carbohydrate metabolic process"/>
    <property type="evidence" value="ECO:0007669"/>
    <property type="project" value="InterPro"/>
</dbReference>
<dbReference type="InterPro" id="IPR023296">
    <property type="entry name" value="Glyco_hydro_beta-prop_sf"/>
</dbReference>
<keyword evidence="4 5" id="KW-0326">Glycosidase</keyword>
<dbReference type="RefSeq" id="XP_056525903.1">
    <property type="nucleotide sequence ID" value="XM_056663790.1"/>
</dbReference>
<evidence type="ECO:0000256" key="4">
    <source>
        <dbReference type="ARBA" id="ARBA00023295"/>
    </source>
</evidence>
<sequence length="526" mass="59863">MTYNNPVIPGFNPDPSIVRVGEDFYLITSTFEYFPGIPIYHSRDLIQWTLIGHALTRTSQLQVHTPEPGGGVWAPTIRYHGGIFYIMAASFQRYRPQQDDRVWPQGFYVKTMDIWNEETWSDPIFFDQVGFDQDVSFNFLDEDGTIYLSSTYRKIHPTPGDELKDFAIHICTVDLATGHSTSEPQLIRESLSGVAEGSHIIKRGRYWYLFTAEGGTEGGHSEWVHRSEVGPLGLWELGPNNPLWRNGVEDEVQNTGHADLVEDSKGNWWAVLLGVRPTRQGNTWEDSVLGNGRETFLVTLEWKNDWPVINGGQKISLISQGPGLYQFETTVAWRDDFSESRMQLGWYRKNTPFVNDYSLTERPGRLRLYGGPYNLSVPACPTMFLRKQIHRVCRWETKLSFHPISNQTEAGTVLWLNYFTYSSIGIRKDDQGRFIRFQPSEGDATEYRLNDQTDITLMIDCGTKYRFGYCAGTGDDVHWIGSVSNGAAMKVPPVGAIFIGMMTGLYALGERQRCLVPADFAYAEFK</sequence>
<dbReference type="EMBL" id="JAPQKL010000002">
    <property type="protein sequence ID" value="KAJ5144259.1"/>
    <property type="molecule type" value="Genomic_DNA"/>
</dbReference>
<keyword evidence="3 5" id="KW-0378">Hydrolase</keyword>
<evidence type="ECO:0000313" key="7">
    <source>
        <dbReference type="EMBL" id="KAJ5144259.1"/>
    </source>
</evidence>
<comment type="similarity">
    <text evidence="1 5">Belongs to the glycosyl hydrolase 43 family.</text>
</comment>
<reference evidence="7" key="1">
    <citation type="submission" date="2022-11" db="EMBL/GenBank/DDBJ databases">
        <authorList>
            <person name="Petersen C."/>
        </authorList>
    </citation>
    <scope>NUCLEOTIDE SEQUENCE</scope>
    <source>
        <strain evidence="7">IBT 22155</strain>
    </source>
</reference>
<proteinExistence type="inferred from homology"/>
<dbReference type="InterPro" id="IPR006710">
    <property type="entry name" value="Glyco_hydro_43"/>
</dbReference>